<evidence type="ECO:0000313" key="3">
    <source>
        <dbReference type="Proteomes" id="UP000838756"/>
    </source>
</evidence>
<comment type="caution">
    <text evidence="2">The sequence shown here is derived from an EMBL/GenBank/DDBJ whole genome shotgun (WGS) entry which is preliminary data.</text>
</comment>
<gene>
    <name evidence="2" type="primary">jg19580</name>
    <name evidence="2" type="ORF">PAEG_LOCUS9377</name>
</gene>
<evidence type="ECO:0000313" key="2">
    <source>
        <dbReference type="EMBL" id="CAH2230104.1"/>
    </source>
</evidence>
<evidence type="ECO:0000256" key="1">
    <source>
        <dbReference type="SAM" id="MobiDB-lite"/>
    </source>
</evidence>
<reference evidence="2" key="1">
    <citation type="submission" date="2022-03" db="EMBL/GenBank/DDBJ databases">
        <authorList>
            <person name="Lindestad O."/>
        </authorList>
    </citation>
    <scope>NUCLEOTIDE SEQUENCE</scope>
</reference>
<accession>A0A8S4R6X7</accession>
<keyword evidence="3" id="KW-1185">Reference proteome</keyword>
<dbReference type="OrthoDB" id="6516235at2759"/>
<protein>
    <submittedName>
        <fullName evidence="2">Jg19580 protein</fullName>
    </submittedName>
</protein>
<dbReference type="AlphaFoldDB" id="A0A8S4R6X7"/>
<feature type="region of interest" description="Disordered" evidence="1">
    <location>
        <begin position="134"/>
        <end position="165"/>
    </location>
</feature>
<dbReference type="Proteomes" id="UP000838756">
    <property type="component" value="Unassembled WGS sequence"/>
</dbReference>
<dbReference type="EMBL" id="CAKXAJ010024775">
    <property type="protein sequence ID" value="CAH2230104.1"/>
    <property type="molecule type" value="Genomic_DNA"/>
</dbReference>
<sequence>MYVVHVPELRYLRENGLSRTFAEIGYHRWRLRSDTLNGQRLIEFRLGHEVESEQGLSIASAELMVRAEATPRASRRLRYTLWAFTVHGNASVGELAGATEAGGGGGSSAGARRVLRASALLCAVADLLRRRLQHHQARPARDGGRGVRLPLATTPSAPPTPRPAFPAYAARIRFNPNRL</sequence>
<name>A0A8S4R6X7_9NEOP</name>
<proteinExistence type="predicted"/>
<organism evidence="2 3">
    <name type="scientific">Pararge aegeria aegeria</name>
    <dbReference type="NCBI Taxonomy" id="348720"/>
    <lineage>
        <taxon>Eukaryota</taxon>
        <taxon>Metazoa</taxon>
        <taxon>Ecdysozoa</taxon>
        <taxon>Arthropoda</taxon>
        <taxon>Hexapoda</taxon>
        <taxon>Insecta</taxon>
        <taxon>Pterygota</taxon>
        <taxon>Neoptera</taxon>
        <taxon>Endopterygota</taxon>
        <taxon>Lepidoptera</taxon>
        <taxon>Glossata</taxon>
        <taxon>Ditrysia</taxon>
        <taxon>Papilionoidea</taxon>
        <taxon>Nymphalidae</taxon>
        <taxon>Satyrinae</taxon>
        <taxon>Satyrini</taxon>
        <taxon>Parargina</taxon>
        <taxon>Pararge</taxon>
    </lineage>
</organism>